<evidence type="ECO:0000256" key="1">
    <source>
        <dbReference type="ARBA" id="ARBA00022723"/>
    </source>
</evidence>
<dbReference type="Proteomes" id="UP001189429">
    <property type="component" value="Unassembled WGS sequence"/>
</dbReference>
<evidence type="ECO:0000313" key="4">
    <source>
        <dbReference type="Proteomes" id="UP001189429"/>
    </source>
</evidence>
<dbReference type="EMBL" id="CAUYUJ010014932">
    <property type="protein sequence ID" value="CAK0847813.1"/>
    <property type="molecule type" value="Genomic_DNA"/>
</dbReference>
<protein>
    <recommendedName>
        <fullName evidence="2">Peptidase M16 middle/third domain-containing protein</fullName>
    </recommendedName>
</protein>
<proteinExistence type="predicted"/>
<comment type="caution">
    <text evidence="3">The sequence shown here is derived from an EMBL/GenBank/DDBJ whole genome shotgun (WGS) entry which is preliminary data.</text>
</comment>
<keyword evidence="4" id="KW-1185">Reference proteome</keyword>
<feature type="non-terminal residue" evidence="3">
    <location>
        <position position="1"/>
    </location>
</feature>
<evidence type="ECO:0000313" key="3">
    <source>
        <dbReference type="EMBL" id="CAK0847813.1"/>
    </source>
</evidence>
<dbReference type="InterPro" id="IPR050626">
    <property type="entry name" value="Peptidase_M16"/>
</dbReference>
<gene>
    <name evidence="3" type="ORF">PCOR1329_LOCUS40918</name>
</gene>
<feature type="domain" description="Peptidase M16 middle/third" evidence="2">
    <location>
        <begin position="93"/>
        <end position="183"/>
    </location>
</feature>
<dbReference type="InterPro" id="IPR032632">
    <property type="entry name" value="Peptidase_M16_M"/>
</dbReference>
<dbReference type="PANTHER" id="PTHR43690:SF18">
    <property type="entry name" value="INSULIN-DEGRADING ENZYME-RELATED"/>
    <property type="match status" value="1"/>
</dbReference>
<organism evidence="3 4">
    <name type="scientific">Prorocentrum cordatum</name>
    <dbReference type="NCBI Taxonomy" id="2364126"/>
    <lineage>
        <taxon>Eukaryota</taxon>
        <taxon>Sar</taxon>
        <taxon>Alveolata</taxon>
        <taxon>Dinophyceae</taxon>
        <taxon>Prorocentrales</taxon>
        <taxon>Prorocentraceae</taxon>
        <taxon>Prorocentrum</taxon>
    </lineage>
</organism>
<dbReference type="Gene3D" id="3.30.830.10">
    <property type="entry name" value="Metalloenzyme, LuxS/M16 peptidase-like"/>
    <property type="match status" value="1"/>
</dbReference>
<sequence length="294" mass="32751">EYVNYVLTYGGENSLKRTLTDSLELVSSINVMTDFNGGGMSFFLTIRLTPSGREHPELVLDVLYSYLAAVRRVGVDATLYASLADLMRLNWDWAQPSHGKDAVTDFAERLTQLPVDHLLSGNSRIDAPDTNVVEELLNQLRPENMNVLLVDPNATTSTAFSSNEVRVLPHYGVQYTVQDTSNVVGSGAIKRWTTWLDRTPESQIAREMNDQAGMRGLLRSPAAFWKSSLLLTSPLARRRQDTRVVPARARAGWRPTRGGRGRSLHQPIAWHRSGMCVFSRGGPSRSLFGHLAKK</sequence>
<keyword evidence="1" id="KW-0479">Metal-binding</keyword>
<accession>A0ABN9TQ09</accession>
<dbReference type="PANTHER" id="PTHR43690">
    <property type="entry name" value="NARDILYSIN"/>
    <property type="match status" value="1"/>
</dbReference>
<reference evidence="3" key="1">
    <citation type="submission" date="2023-10" db="EMBL/GenBank/DDBJ databases">
        <authorList>
            <person name="Chen Y."/>
            <person name="Shah S."/>
            <person name="Dougan E. K."/>
            <person name="Thang M."/>
            <person name="Chan C."/>
        </authorList>
    </citation>
    <scope>NUCLEOTIDE SEQUENCE [LARGE SCALE GENOMIC DNA]</scope>
</reference>
<dbReference type="SUPFAM" id="SSF63411">
    <property type="entry name" value="LuxS/MPP-like metallohydrolase"/>
    <property type="match status" value="1"/>
</dbReference>
<name>A0ABN9TQ09_9DINO</name>
<evidence type="ECO:0000259" key="2">
    <source>
        <dbReference type="Pfam" id="PF16187"/>
    </source>
</evidence>
<dbReference type="Pfam" id="PF16187">
    <property type="entry name" value="Peptidase_M16_M"/>
    <property type="match status" value="1"/>
</dbReference>
<dbReference type="InterPro" id="IPR011249">
    <property type="entry name" value="Metalloenz_LuxS/M16"/>
</dbReference>